<feature type="transmembrane region" description="Helical" evidence="9">
    <location>
        <begin position="100"/>
        <end position="123"/>
    </location>
</feature>
<feature type="compositionally biased region" description="Low complexity" evidence="8">
    <location>
        <begin position="7"/>
        <end position="27"/>
    </location>
</feature>
<keyword evidence="11" id="KW-1185">Reference proteome</keyword>
<keyword evidence="3 10" id="KW-0808">Transferase</keyword>
<dbReference type="InterPro" id="IPR018584">
    <property type="entry name" value="GT87"/>
</dbReference>
<keyword evidence="6 9" id="KW-0472">Membrane</keyword>
<evidence type="ECO:0000256" key="9">
    <source>
        <dbReference type="SAM" id="Phobius"/>
    </source>
</evidence>
<keyword evidence="2" id="KW-1003">Cell membrane</keyword>
<gene>
    <name evidence="10" type="ORF">FHX74_003425</name>
</gene>
<feature type="transmembrane region" description="Helical" evidence="9">
    <location>
        <begin position="363"/>
        <end position="380"/>
    </location>
</feature>
<dbReference type="EMBL" id="JACGWT010000006">
    <property type="protein sequence ID" value="MBA8795784.1"/>
    <property type="molecule type" value="Genomic_DNA"/>
</dbReference>
<protein>
    <submittedName>
        <fullName evidence="10">Alpha-1,2-mannosyltransferase</fullName>
        <ecNumber evidence="10">2.4.1.-</ecNumber>
    </submittedName>
</protein>
<evidence type="ECO:0000313" key="11">
    <source>
        <dbReference type="Proteomes" id="UP000523079"/>
    </source>
</evidence>
<organism evidence="10 11">
    <name type="scientific">Microlunatus kandeliicorticis</name>
    <dbReference type="NCBI Taxonomy" id="1759536"/>
    <lineage>
        <taxon>Bacteria</taxon>
        <taxon>Bacillati</taxon>
        <taxon>Actinomycetota</taxon>
        <taxon>Actinomycetes</taxon>
        <taxon>Propionibacteriales</taxon>
        <taxon>Propionibacteriaceae</taxon>
        <taxon>Microlunatus</taxon>
    </lineage>
</organism>
<evidence type="ECO:0000256" key="6">
    <source>
        <dbReference type="ARBA" id="ARBA00023136"/>
    </source>
</evidence>
<feature type="transmembrane region" description="Helical" evidence="9">
    <location>
        <begin position="231"/>
        <end position="258"/>
    </location>
</feature>
<feature type="transmembrane region" description="Helical" evidence="9">
    <location>
        <begin position="296"/>
        <end position="318"/>
    </location>
</feature>
<dbReference type="GO" id="GO:0005886">
    <property type="term" value="C:plasma membrane"/>
    <property type="evidence" value="ECO:0007669"/>
    <property type="project" value="UniProtKB-SubCell"/>
</dbReference>
<dbReference type="AlphaFoldDB" id="A0A7W3IV13"/>
<comment type="similarity">
    <text evidence="7">Belongs to the glycosyltransferase 87 family.</text>
</comment>
<evidence type="ECO:0000256" key="3">
    <source>
        <dbReference type="ARBA" id="ARBA00022679"/>
    </source>
</evidence>
<reference evidence="10 11" key="1">
    <citation type="submission" date="2020-07" db="EMBL/GenBank/DDBJ databases">
        <title>Sequencing the genomes of 1000 actinobacteria strains.</title>
        <authorList>
            <person name="Klenk H.-P."/>
        </authorList>
    </citation>
    <scope>NUCLEOTIDE SEQUENCE [LARGE SCALE GENOMIC DNA]</scope>
    <source>
        <strain evidence="10 11">DSM 100723</strain>
    </source>
</reference>
<evidence type="ECO:0000256" key="4">
    <source>
        <dbReference type="ARBA" id="ARBA00022692"/>
    </source>
</evidence>
<evidence type="ECO:0000256" key="1">
    <source>
        <dbReference type="ARBA" id="ARBA00004651"/>
    </source>
</evidence>
<keyword evidence="4 9" id="KW-0812">Transmembrane</keyword>
<feature type="transmembrane region" description="Helical" evidence="9">
    <location>
        <begin position="400"/>
        <end position="419"/>
    </location>
</feature>
<dbReference type="EC" id="2.4.1.-" evidence="10"/>
<feature type="region of interest" description="Disordered" evidence="8">
    <location>
        <begin position="1"/>
        <end position="27"/>
    </location>
</feature>
<comment type="subcellular location">
    <subcellularLocation>
        <location evidence="1">Cell membrane</location>
        <topology evidence="1">Multi-pass membrane protein</topology>
    </subcellularLocation>
</comment>
<evidence type="ECO:0000256" key="5">
    <source>
        <dbReference type="ARBA" id="ARBA00022989"/>
    </source>
</evidence>
<feature type="transmembrane region" description="Helical" evidence="9">
    <location>
        <begin position="135"/>
        <end position="153"/>
    </location>
</feature>
<dbReference type="Proteomes" id="UP000523079">
    <property type="component" value="Unassembled WGS sequence"/>
</dbReference>
<sequence>MTDTADRTTTPTTRAADPTPVAPPTGTGSALPGWLRALLVGLLPTVVGLYVAATTLGGRAWPWRPNMADLAVYRRAGAALLTGQDIYHLPDSLPFLYPPFAAVIAVPLALLPSTVVEIGWTVANVAALLVIMHRFGVRGWALSLLGTAVIWFVEPVNQTLGYGQVGIFLVALVVVDLVPRSRTDTFVADDPARASVRQGRLVGVLTGLAAAIKLTPGLFFLLLAAGRRGRAALGVLIGFLAVTVATAAIVPGVSLGYWTRLARGDTGLGHSIIYTTNQSVYGAWLRDFGLGRASSLSGLAVCGLVALLGVVVGVVWLRRGDAPTAVVLGGVATLLASPVSWSHHFVWVVPLGLVLFRLRGHPVLRTIGFVFVGWVVAAPFKVLPRGGDVELTYRWPADLLASITPILGVLLLVAAGLAARRPRPEGAIRPDGS</sequence>
<dbReference type="GO" id="GO:0016758">
    <property type="term" value="F:hexosyltransferase activity"/>
    <property type="evidence" value="ECO:0007669"/>
    <property type="project" value="InterPro"/>
</dbReference>
<comment type="caution">
    <text evidence="10">The sequence shown here is derived from an EMBL/GenBank/DDBJ whole genome shotgun (WGS) entry which is preliminary data.</text>
</comment>
<evidence type="ECO:0000256" key="7">
    <source>
        <dbReference type="ARBA" id="ARBA00024033"/>
    </source>
</evidence>
<evidence type="ECO:0000256" key="2">
    <source>
        <dbReference type="ARBA" id="ARBA00022475"/>
    </source>
</evidence>
<accession>A0A7W3IV13</accession>
<name>A0A7W3IV13_9ACTN</name>
<dbReference type="RefSeq" id="WP_182561407.1">
    <property type="nucleotide sequence ID" value="NZ_JACGWT010000006.1"/>
</dbReference>
<feature type="transmembrane region" description="Helical" evidence="9">
    <location>
        <begin position="34"/>
        <end position="53"/>
    </location>
</feature>
<dbReference type="Pfam" id="PF09594">
    <property type="entry name" value="GT87"/>
    <property type="match status" value="1"/>
</dbReference>
<feature type="transmembrane region" description="Helical" evidence="9">
    <location>
        <begin position="199"/>
        <end position="225"/>
    </location>
</feature>
<evidence type="ECO:0000313" key="10">
    <source>
        <dbReference type="EMBL" id="MBA8795784.1"/>
    </source>
</evidence>
<evidence type="ECO:0000256" key="8">
    <source>
        <dbReference type="SAM" id="MobiDB-lite"/>
    </source>
</evidence>
<keyword evidence="10" id="KW-0328">Glycosyltransferase</keyword>
<keyword evidence="5 9" id="KW-1133">Transmembrane helix</keyword>
<proteinExistence type="inferred from homology"/>